<keyword evidence="2" id="KW-1185">Reference proteome</keyword>
<evidence type="ECO:0000313" key="1">
    <source>
        <dbReference type="EMBL" id="GEB81762.1"/>
    </source>
</evidence>
<dbReference type="EMBL" id="BJMU01000001">
    <property type="protein sequence ID" value="GEB81762.1"/>
    <property type="molecule type" value="Genomic_DNA"/>
</dbReference>
<reference evidence="1 2" key="1">
    <citation type="submission" date="2019-06" db="EMBL/GenBank/DDBJ databases">
        <title>Whole genome shotgun sequence of Acetobacter orleanensis NBRC 13752.</title>
        <authorList>
            <person name="Hosoyama A."/>
            <person name="Uohara A."/>
            <person name="Ohji S."/>
            <person name="Ichikawa N."/>
        </authorList>
    </citation>
    <scope>NUCLEOTIDE SEQUENCE [LARGE SCALE GENOMIC DNA]</scope>
    <source>
        <strain evidence="1 2">NBRC 13752</strain>
    </source>
</reference>
<proteinExistence type="predicted"/>
<protein>
    <submittedName>
        <fullName evidence="1">Uncharacterized protein</fullName>
    </submittedName>
</protein>
<sequence>MELPIHDAGWRCPALFTQAEKVRLAETIYDQPKTPSFQTQALFKGLRLKKTLDIGEYMSHERDIW</sequence>
<organism evidence="1 2">
    <name type="scientific">Acetobacter orleanensis</name>
    <dbReference type="NCBI Taxonomy" id="104099"/>
    <lineage>
        <taxon>Bacteria</taxon>
        <taxon>Pseudomonadati</taxon>
        <taxon>Pseudomonadota</taxon>
        <taxon>Alphaproteobacteria</taxon>
        <taxon>Acetobacterales</taxon>
        <taxon>Acetobacteraceae</taxon>
        <taxon>Acetobacter</taxon>
    </lineage>
</organism>
<dbReference type="Proteomes" id="UP000317617">
    <property type="component" value="Unassembled WGS sequence"/>
</dbReference>
<evidence type="ECO:0000313" key="2">
    <source>
        <dbReference type="Proteomes" id="UP000317617"/>
    </source>
</evidence>
<accession>A0A4Y3TIH2</accession>
<dbReference type="AlphaFoldDB" id="A0A4Y3TIH2"/>
<name>A0A4Y3TIH2_9PROT</name>
<comment type="caution">
    <text evidence="1">The sequence shown here is derived from an EMBL/GenBank/DDBJ whole genome shotgun (WGS) entry which is preliminary data.</text>
</comment>
<gene>
    <name evidence="1" type="ORF">AOR01nite_02390</name>
</gene>